<reference evidence="11 12" key="1">
    <citation type="submission" date="2017-03" db="EMBL/GenBank/DDBJ databases">
        <title>Genomes of endolithic fungi from Antarctica.</title>
        <authorList>
            <person name="Coleine C."/>
            <person name="Masonjones S."/>
            <person name="Stajich J.E."/>
        </authorList>
    </citation>
    <scope>NUCLEOTIDE SEQUENCE [LARGE SCALE GENOMIC DNA]</scope>
    <source>
        <strain evidence="11 12">CCFEE 5187</strain>
    </source>
</reference>
<dbReference type="InterPro" id="IPR042523">
    <property type="entry name" value="Atg7_N_2"/>
</dbReference>
<evidence type="ECO:0000256" key="4">
    <source>
        <dbReference type="ARBA" id="ARBA00022927"/>
    </source>
</evidence>
<dbReference type="InterPro" id="IPR045886">
    <property type="entry name" value="ThiF/MoeB/HesA"/>
</dbReference>
<feature type="active site" description="Glycyl thioester intermediate" evidence="6">
    <location>
        <position position="630"/>
    </location>
</feature>
<dbReference type="OrthoDB" id="338614at2759"/>
<feature type="region of interest" description="Disordered" evidence="8">
    <location>
        <begin position="748"/>
        <end position="772"/>
    </location>
</feature>
<comment type="function">
    <text evidence="7">E1-like activating enzyme involved in the 2 ubiquitin-like systems required for cytoplasm to vacuole transport (Cvt) and autophagy. Activates ATG12 for its conjugation with ATG5 and ATG8 for its conjugation with phosphatidylethanolamine. Both systems are needed for the ATG8 association to Cvt vesicles and autophagosomes membranes. Autophagy is essential for maintenance of amino acid levels and protein synthesis under nitrogen starvation. Required for selective autophagic degradation of the nucleus (nucleophagy) as well as for mitophagy which contributes to regulate mitochondrial quantity and quality by eliminating the mitochondria to a basal level to fulfill cellular energy requirements and preventing excess ROS production.</text>
</comment>
<comment type="similarity">
    <text evidence="1 7">Belongs to the ATG7 family.</text>
</comment>
<keyword evidence="7" id="KW-0833">Ubl conjugation pathway</keyword>
<dbReference type="GO" id="GO:0000407">
    <property type="term" value="C:phagophore assembly site"/>
    <property type="evidence" value="ECO:0007669"/>
    <property type="project" value="UniProtKB-SubCell"/>
</dbReference>
<sequence>MTGIQYAPWTSDIELGFYAALASLKINHDRLDASARKVLGLYEVRPNDPSQQSSRMQIHSNALTTDESVDERRVWLAYKAETEIDVGSLLAFIVPKELYGTSTLLKNTKTLTGWRSSSALGERHSSQIWDAINDGTIYSCPSLLSSFSAISFANLKKYTFTYHFAYPALHSEPQWKNTTEQGALAPRLTSKETTGLVDAVQTWRYGADPRQHGFFLAKRVRGFPGKDTTTPVGEGGDPHEDIRQRPQTPGTPGMEELGFAWCVGSLSKHEGGFFDGIEPEDRFVCFADPSNYSNNPGWMLRNLLVLVRQRWHLDSVQVLCYRDTHLRRDHANSIILNLQSAKPAEASAIAHGDSPTREQNPRAELSPLPSPPKNTGMPKVTGWERAANNKLQNRVVDLAAYMDPTRLADQAVDLNLKLIKWRIAPSIDLDVVKNTKCLLLGAGTLGSYVARNLLGWGVRKITFVDNGSVSFSNPVRQPLYDFKDCLEGGAKKAYRAAEALAEIYPGVDAQGHVMSVPMAGHPITDEKKVHDEFLMLKKLIDDHDAIFLLMDTRESRWLPTVMGKAAGKIVVNAALGFDTFVVMRHGVKGRSTAIPGQRVATEAEELGCYFCNDVVAPADSVKDQTLDQQCTVTRPGIAAIASALLVELLVSILQHPLRASAAAPAGRNDPNPLTARADHPLGLVPHQIRGYLASFDNLLIRGRNYDCCSACSDKIVEAYERDSWEFVKRAINERGFVEELSGLAEVQRRAEEAEEAGDVEWESEEEGEGQLL</sequence>
<dbReference type="InterPro" id="IPR032197">
    <property type="entry name" value="Atg7_N"/>
</dbReference>
<evidence type="ECO:0000256" key="1">
    <source>
        <dbReference type="ARBA" id="ARBA00010931"/>
    </source>
</evidence>
<comment type="subunit">
    <text evidence="7">Homodimer.</text>
</comment>
<comment type="subcellular location">
    <subcellularLocation>
        <location evidence="7">Cytoplasm</location>
    </subcellularLocation>
    <subcellularLocation>
        <location evidence="7">Preautophagosomal structure</location>
    </subcellularLocation>
</comment>
<keyword evidence="3 7" id="KW-0813">Transport</keyword>
<dbReference type="CDD" id="cd01486">
    <property type="entry name" value="Apg7"/>
    <property type="match status" value="1"/>
</dbReference>
<dbReference type="GO" id="GO:0034727">
    <property type="term" value="P:piecemeal microautophagy of the nucleus"/>
    <property type="evidence" value="ECO:0007669"/>
    <property type="project" value="TreeGrafter"/>
</dbReference>
<feature type="compositionally biased region" description="Acidic residues" evidence="8">
    <location>
        <begin position="752"/>
        <end position="772"/>
    </location>
</feature>
<name>A0A4U0X775_9PEZI</name>
<dbReference type="GO" id="GO:0015031">
    <property type="term" value="P:protein transport"/>
    <property type="evidence" value="ECO:0007669"/>
    <property type="project" value="UniProtKB-UniRule"/>
</dbReference>
<accession>A0A4U0X775</accession>
<evidence type="ECO:0000256" key="5">
    <source>
        <dbReference type="ARBA" id="ARBA00023006"/>
    </source>
</evidence>
<proteinExistence type="inferred from homology"/>
<dbReference type="InterPro" id="IPR035985">
    <property type="entry name" value="Ubiquitin-activating_enz"/>
</dbReference>
<dbReference type="Gene3D" id="3.40.140.100">
    <property type="entry name" value="Ubiquitin-like modifier-activating enzyme ATG7 C-terminal domain"/>
    <property type="match status" value="1"/>
</dbReference>
<organism evidence="11 12">
    <name type="scientific">Cryomyces minteri</name>
    <dbReference type="NCBI Taxonomy" id="331657"/>
    <lineage>
        <taxon>Eukaryota</taxon>
        <taxon>Fungi</taxon>
        <taxon>Dikarya</taxon>
        <taxon>Ascomycota</taxon>
        <taxon>Pezizomycotina</taxon>
        <taxon>Dothideomycetes</taxon>
        <taxon>Dothideomycetes incertae sedis</taxon>
        <taxon>Cryomyces</taxon>
    </lineage>
</organism>
<evidence type="ECO:0000313" key="11">
    <source>
        <dbReference type="EMBL" id="TKA71801.1"/>
    </source>
</evidence>
<keyword evidence="7" id="KW-0963">Cytoplasm</keyword>
<dbReference type="InterPro" id="IPR006285">
    <property type="entry name" value="Atg7"/>
</dbReference>
<keyword evidence="12" id="KW-1185">Reference proteome</keyword>
<comment type="caution">
    <text evidence="11">The sequence shown here is derived from an EMBL/GenBank/DDBJ whole genome shotgun (WGS) entry which is preliminary data.</text>
</comment>
<dbReference type="Proteomes" id="UP000308768">
    <property type="component" value="Unassembled WGS sequence"/>
</dbReference>
<dbReference type="GO" id="GO:0000422">
    <property type="term" value="P:autophagy of mitochondrion"/>
    <property type="evidence" value="ECO:0007669"/>
    <property type="project" value="TreeGrafter"/>
</dbReference>
<feature type="domain" description="THIF-type NAD/FAD binding fold" evidence="9">
    <location>
        <begin position="421"/>
        <end position="658"/>
    </location>
</feature>
<dbReference type="InterPro" id="IPR000594">
    <property type="entry name" value="ThiF_NAD_FAD-bd"/>
</dbReference>
<dbReference type="SUPFAM" id="SSF69572">
    <property type="entry name" value="Activating enzymes of the ubiquitin-like proteins"/>
    <property type="match status" value="1"/>
</dbReference>
<dbReference type="GO" id="GO:0000045">
    <property type="term" value="P:autophagosome assembly"/>
    <property type="evidence" value="ECO:0007669"/>
    <property type="project" value="TreeGrafter"/>
</dbReference>
<evidence type="ECO:0000256" key="2">
    <source>
        <dbReference type="ARBA" id="ARBA00017647"/>
    </source>
</evidence>
<dbReference type="PANTHER" id="PTHR10953:SF3">
    <property type="entry name" value="UBIQUITIN-LIKE MODIFIER-ACTIVATING ENZYME ATG7"/>
    <property type="match status" value="1"/>
</dbReference>
<gene>
    <name evidence="11" type="ORF">B0A49_05440</name>
</gene>
<evidence type="ECO:0000256" key="7">
    <source>
        <dbReference type="RuleBase" id="RU366022"/>
    </source>
</evidence>
<evidence type="ECO:0000256" key="3">
    <source>
        <dbReference type="ARBA" id="ARBA00022448"/>
    </source>
</evidence>
<dbReference type="STRING" id="331657.A0A4U0X775"/>
<dbReference type="FunFam" id="3.40.50.720:FF:000243">
    <property type="entry name" value="Ubiquitin-like modifier-activating enzyme ATG7"/>
    <property type="match status" value="1"/>
</dbReference>
<dbReference type="AlphaFoldDB" id="A0A4U0X775"/>
<dbReference type="GO" id="GO:0006995">
    <property type="term" value="P:cellular response to nitrogen starvation"/>
    <property type="evidence" value="ECO:0007669"/>
    <property type="project" value="TreeGrafter"/>
</dbReference>
<keyword evidence="4 7" id="KW-0653">Protein transport</keyword>
<evidence type="ECO:0000259" key="9">
    <source>
        <dbReference type="Pfam" id="PF00899"/>
    </source>
</evidence>
<dbReference type="EMBL" id="NAJN01000542">
    <property type="protein sequence ID" value="TKA71801.1"/>
    <property type="molecule type" value="Genomic_DNA"/>
</dbReference>
<evidence type="ECO:0000259" key="10">
    <source>
        <dbReference type="Pfam" id="PF16420"/>
    </source>
</evidence>
<evidence type="ECO:0000256" key="8">
    <source>
        <dbReference type="SAM" id="MobiDB-lite"/>
    </source>
</evidence>
<protein>
    <recommendedName>
        <fullName evidence="2 7">Ubiquitin-like modifier-activating enzyme ATG7</fullName>
    </recommendedName>
    <alternativeName>
        <fullName evidence="7">Autophagy-related protein 7</fullName>
    </alternativeName>
</protein>
<dbReference type="PANTHER" id="PTHR10953">
    <property type="entry name" value="UBIQUITIN-ACTIVATING ENZYME E1"/>
    <property type="match status" value="1"/>
</dbReference>
<evidence type="ECO:0000256" key="6">
    <source>
        <dbReference type="PIRSR" id="PIRSR606285-1"/>
    </source>
</evidence>
<dbReference type="Pfam" id="PF00899">
    <property type="entry name" value="ThiF"/>
    <property type="match status" value="1"/>
</dbReference>
<evidence type="ECO:0000313" key="12">
    <source>
        <dbReference type="Proteomes" id="UP000308768"/>
    </source>
</evidence>
<dbReference type="GO" id="GO:0019778">
    <property type="term" value="F:Atg12 activating enzyme activity"/>
    <property type="evidence" value="ECO:0007669"/>
    <property type="project" value="TreeGrafter"/>
</dbReference>
<feature type="region of interest" description="Disordered" evidence="8">
    <location>
        <begin position="346"/>
        <end position="375"/>
    </location>
</feature>
<dbReference type="NCBIfam" id="TIGR01381">
    <property type="entry name" value="E1_like_apg7"/>
    <property type="match status" value="1"/>
</dbReference>
<dbReference type="GO" id="GO:0019779">
    <property type="term" value="F:Atg8 activating enzyme activity"/>
    <property type="evidence" value="ECO:0007669"/>
    <property type="project" value="TreeGrafter"/>
</dbReference>
<dbReference type="Pfam" id="PF16420">
    <property type="entry name" value="ATG7_N"/>
    <property type="match status" value="1"/>
</dbReference>
<dbReference type="Gene3D" id="3.40.50.720">
    <property type="entry name" value="NAD(P)-binding Rossmann-like Domain"/>
    <property type="match status" value="1"/>
</dbReference>
<keyword evidence="5 7" id="KW-0072">Autophagy</keyword>
<dbReference type="GO" id="GO:0032446">
    <property type="term" value="P:protein modification by small protein conjugation"/>
    <property type="evidence" value="ECO:0007669"/>
    <property type="project" value="TreeGrafter"/>
</dbReference>
<feature type="domain" description="Ubiquitin-like modifier-activating enzyme Atg7 N-terminal" evidence="10">
    <location>
        <begin position="4"/>
        <end position="402"/>
    </location>
</feature>